<evidence type="ECO:0000313" key="2">
    <source>
        <dbReference type="Proteomes" id="UP000297280"/>
    </source>
</evidence>
<comment type="caution">
    <text evidence="1">The sequence shown here is derived from an EMBL/GenBank/DDBJ whole genome shotgun (WGS) entry which is preliminary data.</text>
</comment>
<sequence length="59" mass="6448">MANKQSSDTIPGFAFSSAFESPLSKHISFQNVLIDHSIFVLLGYRKGGATEEIGVEIYV</sequence>
<dbReference type="EMBL" id="PQXO01000030">
    <property type="protein sequence ID" value="TGO91353.1"/>
    <property type="molecule type" value="Genomic_DNA"/>
</dbReference>
<proteinExistence type="predicted"/>
<reference evidence="1 2" key="1">
    <citation type="submission" date="2017-12" db="EMBL/GenBank/DDBJ databases">
        <title>Comparative genomics of Botrytis spp.</title>
        <authorList>
            <person name="Valero-Jimenez C.A."/>
            <person name="Tapia P."/>
            <person name="Veloso J."/>
            <person name="Silva-Moreno E."/>
            <person name="Staats M."/>
            <person name="Valdes J.H."/>
            <person name="Van Kan J.A.L."/>
        </authorList>
    </citation>
    <scope>NUCLEOTIDE SEQUENCE [LARGE SCALE GENOMIC DNA]</scope>
    <source>
        <strain evidence="1 2">MUCL3349</strain>
    </source>
</reference>
<name>A0A4Z1L457_9HELO</name>
<accession>A0A4Z1L457</accession>
<keyword evidence="2" id="KW-1185">Reference proteome</keyword>
<gene>
    <name evidence="1" type="ORF">BPOR_0030g00130</name>
</gene>
<organism evidence="1 2">
    <name type="scientific">Botrytis porri</name>
    <dbReference type="NCBI Taxonomy" id="87229"/>
    <lineage>
        <taxon>Eukaryota</taxon>
        <taxon>Fungi</taxon>
        <taxon>Dikarya</taxon>
        <taxon>Ascomycota</taxon>
        <taxon>Pezizomycotina</taxon>
        <taxon>Leotiomycetes</taxon>
        <taxon>Helotiales</taxon>
        <taxon>Sclerotiniaceae</taxon>
        <taxon>Botrytis</taxon>
    </lineage>
</organism>
<dbReference type="Proteomes" id="UP000297280">
    <property type="component" value="Unassembled WGS sequence"/>
</dbReference>
<evidence type="ECO:0000313" key="1">
    <source>
        <dbReference type="EMBL" id="TGO91353.1"/>
    </source>
</evidence>
<protein>
    <submittedName>
        <fullName evidence="1">Uncharacterized protein</fullName>
    </submittedName>
</protein>
<dbReference type="AlphaFoldDB" id="A0A4Z1L457"/>